<evidence type="ECO:0000256" key="1">
    <source>
        <dbReference type="ARBA" id="ARBA00022723"/>
    </source>
</evidence>
<dbReference type="PROSITE" id="PS50016">
    <property type="entry name" value="ZF_PHD_2"/>
    <property type="match status" value="1"/>
</dbReference>
<name>A0A5N6RKX1_9ROSI</name>
<dbReference type="SMART" id="SM00249">
    <property type="entry name" value="PHD"/>
    <property type="match status" value="1"/>
</dbReference>
<feature type="domain" description="PHD-type" evidence="6">
    <location>
        <begin position="462"/>
        <end position="511"/>
    </location>
</feature>
<organism evidence="7 8">
    <name type="scientific">Carpinus fangiana</name>
    <dbReference type="NCBI Taxonomy" id="176857"/>
    <lineage>
        <taxon>Eukaryota</taxon>
        <taxon>Viridiplantae</taxon>
        <taxon>Streptophyta</taxon>
        <taxon>Embryophyta</taxon>
        <taxon>Tracheophyta</taxon>
        <taxon>Spermatophyta</taxon>
        <taxon>Magnoliopsida</taxon>
        <taxon>eudicotyledons</taxon>
        <taxon>Gunneridae</taxon>
        <taxon>Pentapetalae</taxon>
        <taxon>rosids</taxon>
        <taxon>fabids</taxon>
        <taxon>Fagales</taxon>
        <taxon>Betulaceae</taxon>
        <taxon>Carpinus</taxon>
    </lineage>
</organism>
<feature type="region of interest" description="Disordered" evidence="5">
    <location>
        <begin position="332"/>
        <end position="372"/>
    </location>
</feature>
<dbReference type="SUPFAM" id="SSF57903">
    <property type="entry name" value="FYVE/PHD zinc finger"/>
    <property type="match status" value="1"/>
</dbReference>
<dbReference type="AlphaFoldDB" id="A0A5N6RKX1"/>
<dbReference type="InterPro" id="IPR013083">
    <property type="entry name" value="Znf_RING/FYVE/PHD"/>
</dbReference>
<keyword evidence="1" id="KW-0479">Metal-binding</keyword>
<dbReference type="OrthoDB" id="608866at2759"/>
<evidence type="ECO:0000313" key="8">
    <source>
        <dbReference type="Proteomes" id="UP000327013"/>
    </source>
</evidence>
<dbReference type="Gene3D" id="3.30.40.10">
    <property type="entry name" value="Zinc/RING finger domain, C3HC4 (zinc finger)"/>
    <property type="match status" value="1"/>
</dbReference>
<dbReference type="PROSITE" id="PS01359">
    <property type="entry name" value="ZF_PHD_1"/>
    <property type="match status" value="1"/>
</dbReference>
<evidence type="ECO:0000313" key="7">
    <source>
        <dbReference type="EMBL" id="KAE8098820.1"/>
    </source>
</evidence>
<evidence type="ECO:0000256" key="5">
    <source>
        <dbReference type="SAM" id="MobiDB-lite"/>
    </source>
</evidence>
<gene>
    <name evidence="7" type="ORF">FH972_016856</name>
</gene>
<evidence type="ECO:0000259" key="6">
    <source>
        <dbReference type="PROSITE" id="PS50016"/>
    </source>
</evidence>
<dbReference type="InterPro" id="IPR019786">
    <property type="entry name" value="Zinc_finger_PHD-type_CS"/>
</dbReference>
<accession>A0A5N6RKX1</accession>
<reference evidence="7 8" key="1">
    <citation type="submission" date="2019-06" db="EMBL/GenBank/DDBJ databases">
        <title>A chromosomal-level reference genome of Carpinus fangiana (Coryloideae, Betulaceae).</title>
        <authorList>
            <person name="Yang X."/>
            <person name="Wang Z."/>
            <person name="Zhang L."/>
            <person name="Hao G."/>
            <person name="Liu J."/>
            <person name="Yang Y."/>
        </authorList>
    </citation>
    <scope>NUCLEOTIDE SEQUENCE [LARGE SCALE GENOMIC DNA]</scope>
    <source>
        <strain evidence="7">Cfa_2016G</strain>
        <tissue evidence="7">Leaf</tissue>
    </source>
</reference>
<dbReference type="PANTHER" id="PTHR47863">
    <property type="entry name" value="RING/FYVE/PHD ZINC FINGER SUPERFAMILY PROTEIN"/>
    <property type="match status" value="1"/>
</dbReference>
<dbReference type="EMBL" id="CM017327">
    <property type="protein sequence ID" value="KAE8098820.1"/>
    <property type="molecule type" value="Genomic_DNA"/>
</dbReference>
<keyword evidence="8" id="KW-1185">Reference proteome</keyword>
<evidence type="ECO:0000256" key="4">
    <source>
        <dbReference type="PROSITE-ProRule" id="PRU00146"/>
    </source>
</evidence>
<protein>
    <recommendedName>
        <fullName evidence="6">PHD-type domain-containing protein</fullName>
    </recommendedName>
</protein>
<keyword evidence="2 4" id="KW-0863">Zinc-finger</keyword>
<evidence type="ECO:0000256" key="2">
    <source>
        <dbReference type="ARBA" id="ARBA00022771"/>
    </source>
</evidence>
<proteinExistence type="predicted"/>
<keyword evidence="3" id="KW-0862">Zinc</keyword>
<dbReference type="PANTHER" id="PTHR47863:SF4">
    <property type="entry name" value="RING_FYVE_PHD ZINC FINGER SUPERFAMILY PROTEIN"/>
    <property type="match status" value="1"/>
</dbReference>
<dbReference type="Proteomes" id="UP000327013">
    <property type="component" value="Chromosome 7"/>
</dbReference>
<dbReference type="GO" id="GO:0008270">
    <property type="term" value="F:zinc ion binding"/>
    <property type="evidence" value="ECO:0007669"/>
    <property type="project" value="UniProtKB-KW"/>
</dbReference>
<sequence length="881" mass="98368">MEESSCYASKLAWIWVIEALASFKEVNISILHDLIEIAPELPHNLGRNMREMLALRCLEGLFGPSNGITNNACSTPASKVCFDFSKSCEDVLQHIVHETSPSDLRTAGPELLKWDVHPFITHKRACMPKLALQQLKDSIVEGSHPYTDYLKDKSGLAFTNAGDRTPHDGNLLPSKRKENAPATENMVGDFHEHQNILNDCGDPYINAKKQKQSTSSLSQSIEENSVPVHGTELLEHLSESDIPVVQQEGCKLAKDQIGTLKEGRVIGDVNDEYTASMRCGHSSDDELHCIQSESPDSVTVMKDACGHEPHQNISVDEVKDDSEHCAERRTLTGSLPMVQDASVDEPCQKNSVDEVRDGSEQLAEPRTSSGPLLEKTRENESLCNFEHDVLLKAPHAASLDGAQQKIIDYEAEEDMDRCCEAGTSSDSDGYHKDHIDASMKKHEFLSSQCTYSHDSLAGWTDTNLCVKCNEGGQLLVCNTSHCPLVVHEICLGTSPRFDNNVNFYCPFCAYSLAISEYLESKKKSSLARKELSKFVRMGLEHQQKEVLERLHSEKHNLSRQNEDEDPLVKTHDNGYLEERVSDQTDNDGGHVNEVNNLYFHGSIDDEQQAEPSTSCENVPSSVREEEATVINGTLNVLTKEKEGEEKVIQPVSVLEGHNQQAANHEYGGDNLSCRNTDVIPVNRRLVEEGIQQEVLEQQIADPPVEPVCALDIYAEDTSEDEKNMSIISNYSIRVRRQETHYKYPVSPQLRRKKVPWAAEEEEILKIIYTVKIPEPKIASGEHITGWFDIIGTTGKPPKPGSALQLEMQFTPFEKTPANQHSIVGDPEHEGVRHTYFPAGPKCGKTQLQPLQWPSLLFVLPPQTPSIILIRWVLNNLGFSDM</sequence>
<dbReference type="InterPro" id="IPR001965">
    <property type="entry name" value="Znf_PHD"/>
</dbReference>
<evidence type="ECO:0000256" key="3">
    <source>
        <dbReference type="ARBA" id="ARBA00022833"/>
    </source>
</evidence>
<dbReference type="InterPro" id="IPR011011">
    <property type="entry name" value="Znf_FYVE_PHD"/>
</dbReference>
<dbReference type="InterPro" id="IPR019787">
    <property type="entry name" value="Znf_PHD-finger"/>
</dbReference>